<reference evidence="5 6" key="1">
    <citation type="submission" date="2019-12" db="EMBL/GenBank/DDBJ databases">
        <title>Novel species isolated from a subtropical stream in China.</title>
        <authorList>
            <person name="Lu H."/>
        </authorList>
    </citation>
    <scope>NUCLEOTIDE SEQUENCE [LARGE SCALE GENOMIC DNA]</scope>
    <source>
        <strain evidence="5 6">DS3</strain>
    </source>
</reference>
<dbReference type="InterPro" id="IPR029787">
    <property type="entry name" value="Nucleotide_cyclase"/>
</dbReference>
<accession>A0A6N9HJ44</accession>
<feature type="domain" description="PAC" evidence="3">
    <location>
        <begin position="521"/>
        <end position="572"/>
    </location>
</feature>
<sequence>MRRLYRMILLPSFTLVLLVIMWADVFYQLKEEAESAHYDAVQHSHSLARTLAEHSGHLLRQADHATQLFKLKFEETDGKLRLPEFVKRGGLLDSVMPSRLQLPIALIDANGKLVDSLHGLFPANAANQAYFKTLATTAGDAALVTNPMVDPLTKKWQIQIARRLDDKAGKFAGAIVLMIDPVYFVEDYDRMHVKEGGLVMLISRDTALATGRIDEKVFISDSIDYVAPADPINLPEELLLKTPVDKIDRIYGFRDMPRYSLTAVVGDAKAHALAKFYTQRRLYYLVTAVVSVVVLAFSFLLTRQARRLRESIRESTEAREKLHAAVDASLDALFLIKACRKGGGGGEIMDFTLVDVNERGARILGYASDDALGKRMGDMLPRWHSEGLFDKCLGVLRTGEPLEEEFESTVFGEHMWLRHQIVAIEDGVAVTARNITERKRSELAVRQNQAELQAVNDASPLGLVRADADGKCSYVNRTFEAITGMPREQALGDGWLQAVHPNDRNMLLASLRHLNQTQQAFQETLRCVHPDGKIVWTSIKVAPIVVDNMVSGYVGTLDDITLVRKSVMALRESESRLRTIADTLPAMIAYIDFEEIYRFHNLAYEREFSKTGLHVTGRTVLETVGEKRYAVLQPYIARALGGETLTFEEEDESGDYPRTFDVVYIPQLDEDGITVVGFHVMRQDVTAQKREKQRLLRLSQVDALTGLTNRAGFLQKLNESMAACRESGGLMAVMYLDIDRFKPVNDTYGHAVGDALLKAFSARLSNTVRASDTVARLGGDEFTIIMDRISKPEDAATTAAKIVHAMQQTFELDGVLANVSTSIGLTYYRAEDVSPAELLKRADLLLYEAKQAGRNTFRSGAPMPELRSPNAA</sequence>
<dbReference type="Pfam" id="PF00990">
    <property type="entry name" value="GGDEF"/>
    <property type="match status" value="1"/>
</dbReference>
<dbReference type="PANTHER" id="PTHR44757:SF2">
    <property type="entry name" value="BIOFILM ARCHITECTURE MAINTENANCE PROTEIN MBAA"/>
    <property type="match status" value="1"/>
</dbReference>
<comment type="caution">
    <text evidence="5">The sequence shown here is derived from an EMBL/GenBank/DDBJ whole genome shotgun (WGS) entry which is preliminary data.</text>
</comment>
<name>A0A6N9HJ44_9BURK</name>
<dbReference type="InterPro" id="IPR043128">
    <property type="entry name" value="Rev_trsase/Diguanyl_cyclase"/>
</dbReference>
<feature type="domain" description="PAS" evidence="2">
    <location>
        <begin position="448"/>
        <end position="518"/>
    </location>
</feature>
<dbReference type="GO" id="GO:0003824">
    <property type="term" value="F:catalytic activity"/>
    <property type="evidence" value="ECO:0007669"/>
    <property type="project" value="UniProtKB-ARBA"/>
</dbReference>
<dbReference type="NCBIfam" id="TIGR00254">
    <property type="entry name" value="GGDEF"/>
    <property type="match status" value="1"/>
</dbReference>
<dbReference type="CDD" id="cd12915">
    <property type="entry name" value="PDC2_DGC_like"/>
    <property type="match status" value="1"/>
</dbReference>
<proteinExistence type="predicted"/>
<feature type="transmembrane region" description="Helical" evidence="1">
    <location>
        <begin position="282"/>
        <end position="301"/>
    </location>
</feature>
<dbReference type="CDD" id="cd01949">
    <property type="entry name" value="GGDEF"/>
    <property type="match status" value="1"/>
</dbReference>
<dbReference type="InterPro" id="IPR013655">
    <property type="entry name" value="PAS_fold_3"/>
</dbReference>
<keyword evidence="6" id="KW-1185">Reference proteome</keyword>
<evidence type="ECO:0000259" key="2">
    <source>
        <dbReference type="PROSITE" id="PS50112"/>
    </source>
</evidence>
<dbReference type="Gene3D" id="3.30.70.270">
    <property type="match status" value="1"/>
</dbReference>
<evidence type="ECO:0000256" key="1">
    <source>
        <dbReference type="SAM" id="Phobius"/>
    </source>
</evidence>
<dbReference type="SMART" id="SM00267">
    <property type="entry name" value="GGDEF"/>
    <property type="match status" value="1"/>
</dbReference>
<keyword evidence="1" id="KW-0812">Transmembrane</keyword>
<dbReference type="SUPFAM" id="SSF55785">
    <property type="entry name" value="PYP-like sensor domain (PAS domain)"/>
    <property type="match status" value="3"/>
</dbReference>
<dbReference type="InterPro" id="IPR052155">
    <property type="entry name" value="Biofilm_reg_signaling"/>
</dbReference>
<dbReference type="NCBIfam" id="TIGR00229">
    <property type="entry name" value="sensory_box"/>
    <property type="match status" value="3"/>
</dbReference>
<dbReference type="InterPro" id="IPR013656">
    <property type="entry name" value="PAS_4"/>
</dbReference>
<feature type="domain" description="GGDEF" evidence="4">
    <location>
        <begin position="729"/>
        <end position="862"/>
    </location>
</feature>
<evidence type="ECO:0000259" key="3">
    <source>
        <dbReference type="PROSITE" id="PS50113"/>
    </source>
</evidence>
<dbReference type="Pfam" id="PF08448">
    <property type="entry name" value="PAS_4"/>
    <property type="match status" value="2"/>
</dbReference>
<dbReference type="SMART" id="SM00091">
    <property type="entry name" value="PAS"/>
    <property type="match status" value="3"/>
</dbReference>
<keyword evidence="1" id="KW-1133">Transmembrane helix</keyword>
<dbReference type="CDD" id="cd00130">
    <property type="entry name" value="PAS"/>
    <property type="match status" value="1"/>
</dbReference>
<protein>
    <submittedName>
        <fullName evidence="5">Diguanylate cyclase</fullName>
    </submittedName>
</protein>
<dbReference type="PROSITE" id="PS50112">
    <property type="entry name" value="PAS"/>
    <property type="match status" value="1"/>
</dbReference>
<evidence type="ECO:0000313" key="6">
    <source>
        <dbReference type="Proteomes" id="UP000448575"/>
    </source>
</evidence>
<dbReference type="PANTHER" id="PTHR44757">
    <property type="entry name" value="DIGUANYLATE CYCLASE DGCP"/>
    <property type="match status" value="1"/>
</dbReference>
<dbReference type="CDD" id="cd12914">
    <property type="entry name" value="PDC1_DGC_like"/>
    <property type="match status" value="1"/>
</dbReference>
<dbReference type="InterPro" id="IPR035965">
    <property type="entry name" value="PAS-like_dom_sf"/>
</dbReference>
<organism evidence="5 6">
    <name type="scientific">Pseudoduganella guangdongensis</name>
    <dbReference type="NCBI Taxonomy" id="2692179"/>
    <lineage>
        <taxon>Bacteria</taxon>
        <taxon>Pseudomonadati</taxon>
        <taxon>Pseudomonadota</taxon>
        <taxon>Betaproteobacteria</taxon>
        <taxon>Burkholderiales</taxon>
        <taxon>Oxalobacteraceae</taxon>
        <taxon>Telluria group</taxon>
        <taxon>Pseudoduganella</taxon>
    </lineage>
</organism>
<evidence type="ECO:0000313" key="5">
    <source>
        <dbReference type="EMBL" id="MYN03143.1"/>
    </source>
</evidence>
<dbReference type="InterPro" id="IPR000160">
    <property type="entry name" value="GGDEF_dom"/>
</dbReference>
<evidence type="ECO:0000259" key="4">
    <source>
        <dbReference type="PROSITE" id="PS50887"/>
    </source>
</evidence>
<dbReference type="PROSITE" id="PS50113">
    <property type="entry name" value="PAC"/>
    <property type="match status" value="1"/>
</dbReference>
<keyword evidence="1" id="KW-0472">Membrane</keyword>
<dbReference type="PROSITE" id="PS50887">
    <property type="entry name" value="GGDEF"/>
    <property type="match status" value="1"/>
</dbReference>
<dbReference type="InterPro" id="IPR000700">
    <property type="entry name" value="PAS-assoc_C"/>
</dbReference>
<gene>
    <name evidence="5" type="ORF">GTP41_13665</name>
</gene>
<dbReference type="EMBL" id="WWCJ01000008">
    <property type="protein sequence ID" value="MYN03143.1"/>
    <property type="molecule type" value="Genomic_DNA"/>
</dbReference>
<dbReference type="AlphaFoldDB" id="A0A6N9HJ44"/>
<dbReference type="SUPFAM" id="SSF55073">
    <property type="entry name" value="Nucleotide cyclase"/>
    <property type="match status" value="1"/>
</dbReference>
<dbReference type="FunFam" id="3.30.70.270:FF:000001">
    <property type="entry name" value="Diguanylate cyclase domain protein"/>
    <property type="match status" value="1"/>
</dbReference>
<dbReference type="Proteomes" id="UP000448575">
    <property type="component" value="Unassembled WGS sequence"/>
</dbReference>
<dbReference type="InterPro" id="IPR000014">
    <property type="entry name" value="PAS"/>
</dbReference>
<dbReference type="Gene3D" id="3.30.450.20">
    <property type="entry name" value="PAS domain"/>
    <property type="match status" value="4"/>
</dbReference>
<dbReference type="Pfam" id="PF08447">
    <property type="entry name" value="PAS_3"/>
    <property type="match status" value="1"/>
</dbReference>